<evidence type="ECO:0000313" key="2">
    <source>
        <dbReference type="EMBL" id="GMA42427.1"/>
    </source>
</evidence>
<keyword evidence="3" id="KW-1185">Reference proteome</keyword>
<comment type="caution">
    <text evidence="2">The sequence shown here is derived from an EMBL/GenBank/DDBJ whole genome shotgun (WGS) entry which is preliminary data.</text>
</comment>
<organism evidence="2 3">
    <name type="scientific">Mobilicoccus caccae</name>
    <dbReference type="NCBI Taxonomy" id="1859295"/>
    <lineage>
        <taxon>Bacteria</taxon>
        <taxon>Bacillati</taxon>
        <taxon>Actinomycetota</taxon>
        <taxon>Actinomycetes</taxon>
        <taxon>Micrococcales</taxon>
        <taxon>Dermatophilaceae</taxon>
        <taxon>Mobilicoccus</taxon>
    </lineage>
</organism>
<dbReference type="EMBL" id="BSUO01000002">
    <property type="protein sequence ID" value="GMA42427.1"/>
    <property type="molecule type" value="Genomic_DNA"/>
</dbReference>
<accession>A0ABQ6J0D9</accession>
<dbReference type="RefSeq" id="WP_284306049.1">
    <property type="nucleotide sequence ID" value="NZ_BSUO01000002.1"/>
</dbReference>
<evidence type="ECO:0000256" key="1">
    <source>
        <dbReference type="SAM" id="MobiDB-lite"/>
    </source>
</evidence>
<reference evidence="3" key="1">
    <citation type="journal article" date="2019" name="Int. J. Syst. Evol. Microbiol.">
        <title>The Global Catalogue of Microorganisms (GCM) 10K type strain sequencing project: providing services to taxonomists for standard genome sequencing and annotation.</title>
        <authorList>
            <consortium name="The Broad Institute Genomics Platform"/>
            <consortium name="The Broad Institute Genome Sequencing Center for Infectious Disease"/>
            <person name="Wu L."/>
            <person name="Ma J."/>
        </authorList>
    </citation>
    <scope>NUCLEOTIDE SEQUENCE [LARGE SCALE GENOMIC DNA]</scope>
    <source>
        <strain evidence="3">NBRC 113072</strain>
    </source>
</reference>
<protein>
    <submittedName>
        <fullName evidence="2">Uncharacterized protein</fullName>
    </submittedName>
</protein>
<name>A0ABQ6J0D9_9MICO</name>
<dbReference type="Proteomes" id="UP001157126">
    <property type="component" value="Unassembled WGS sequence"/>
</dbReference>
<proteinExistence type="predicted"/>
<sequence>MYQNNHNAAALAAVREAMQDSTELTRAELIEETVRVVVAWTKNPDGAPGGEGLDGYDGPERRSLGGVTTEAIRHHDEMRIRAIGNR</sequence>
<feature type="region of interest" description="Disordered" evidence="1">
    <location>
        <begin position="42"/>
        <end position="70"/>
    </location>
</feature>
<gene>
    <name evidence="2" type="ORF">GCM10025883_44720</name>
</gene>
<evidence type="ECO:0000313" key="3">
    <source>
        <dbReference type="Proteomes" id="UP001157126"/>
    </source>
</evidence>